<evidence type="ECO:0000313" key="20">
    <source>
        <dbReference type="Proteomes" id="UP000191135"/>
    </source>
</evidence>
<comment type="catalytic activity">
    <reaction evidence="1 16">
        <text>alpha-D-galactose 1-phosphate + UDP-alpha-D-glucose = alpha-D-glucose 1-phosphate + UDP-alpha-D-galactose</text>
        <dbReference type="Rhea" id="RHEA:13989"/>
        <dbReference type="ChEBI" id="CHEBI:58336"/>
        <dbReference type="ChEBI" id="CHEBI:58601"/>
        <dbReference type="ChEBI" id="CHEBI:58885"/>
        <dbReference type="ChEBI" id="CHEBI:66914"/>
        <dbReference type="EC" id="2.7.7.12"/>
    </reaction>
</comment>
<dbReference type="SUPFAM" id="SSF54197">
    <property type="entry name" value="HIT-like"/>
    <property type="match status" value="2"/>
</dbReference>
<comment type="similarity">
    <text evidence="3 16">Belongs to the galactose-1-phosphate uridylyltransferase type 1 family.</text>
</comment>
<evidence type="ECO:0000256" key="3">
    <source>
        <dbReference type="ARBA" id="ARBA00010951"/>
    </source>
</evidence>
<dbReference type="EC" id="2.7.7.12" evidence="4 12"/>
<feature type="binding site" evidence="15">
    <location>
        <position position="181"/>
    </location>
    <ligand>
        <name>Fe cation</name>
        <dbReference type="ChEBI" id="CHEBI:24875"/>
    </ligand>
</feature>
<dbReference type="InterPro" id="IPR036265">
    <property type="entry name" value="HIT-like_sf"/>
</dbReference>
<feature type="binding site" evidence="14">
    <location>
        <position position="50"/>
    </location>
    <ligand>
        <name>Zn(2+)</name>
        <dbReference type="ChEBI" id="CHEBI:29105"/>
    </ligand>
</feature>
<evidence type="ECO:0000256" key="9">
    <source>
        <dbReference type="ARBA" id="ARBA00022833"/>
    </source>
</evidence>
<dbReference type="NCBIfam" id="TIGR00209">
    <property type="entry name" value="galT_1"/>
    <property type="match status" value="1"/>
</dbReference>
<dbReference type="EMBL" id="CP020330">
    <property type="protein sequence ID" value="AQZ53561.1"/>
    <property type="molecule type" value="Genomic_DNA"/>
</dbReference>
<dbReference type="UniPathway" id="UPA00214"/>
<evidence type="ECO:0000256" key="8">
    <source>
        <dbReference type="ARBA" id="ARBA00022723"/>
    </source>
</evidence>
<dbReference type="InterPro" id="IPR005849">
    <property type="entry name" value="GalP_Utransf_N"/>
</dbReference>
<keyword evidence="8 14" id="KW-0479">Metal-binding</keyword>
<feature type="binding site" evidence="14">
    <location>
        <position position="112"/>
    </location>
    <ligand>
        <name>Zn(2+)</name>
        <dbReference type="ChEBI" id="CHEBI:29105"/>
    </ligand>
</feature>
<keyword evidence="9 14" id="KW-0862">Zinc</keyword>
<dbReference type="RefSeq" id="WP_018064385.1">
    <property type="nucleotide sequence ID" value="NZ_AQWH01000007.1"/>
</dbReference>
<evidence type="ECO:0000256" key="5">
    <source>
        <dbReference type="ARBA" id="ARBA00016340"/>
    </source>
</evidence>
<evidence type="ECO:0000256" key="14">
    <source>
        <dbReference type="PIRSR" id="PIRSR000808-3"/>
    </source>
</evidence>
<sequence length="345" mass="39164">MNTFTDHPHRRYNPLAGEWVLVSPHRSKRPWQGQVEDAEVPDMPAHDPDCYLCAGNTRINGAKNPDYTHTFVFDNDFAALTEDAPAESFRDGLLMAEGESGICRVICFSPRHDLTLARMAVDDIARVVDAWVEQYLELGARPDIGYVQIFENRGAMMGCSNPHPHGQIWASRNLPNAAAKETETQRAYYDQHGTPLLMAYLAQERALGERILFENDGFVVLVPYWAVWPFETMVLPKRHIRSMEEMESDERVQLAEALSKVTIRYDNLFATSFPYSMGFHQRPTDGAAHDEWVMHAHFYPPLLRSATVKKFMVGFELLGTPQRDLTPEQAAARLRGLSDIHYLAG</sequence>
<accession>A0A1U9Z797</accession>
<dbReference type="FunFam" id="3.30.428.10:FF:000001">
    <property type="entry name" value="Galactose-1-phosphate uridylyltransferase"/>
    <property type="match status" value="1"/>
</dbReference>
<dbReference type="PANTHER" id="PTHR11943:SF1">
    <property type="entry name" value="GALACTOSE-1-PHOSPHATE URIDYLYLTRANSFERASE"/>
    <property type="match status" value="1"/>
</dbReference>
<keyword evidence="15" id="KW-0408">Iron</keyword>
<keyword evidence="20" id="KW-1185">Reference proteome</keyword>
<dbReference type="GO" id="GO:0008108">
    <property type="term" value="F:UDP-glucose:hexose-1-phosphate uridylyltransferase activity"/>
    <property type="evidence" value="ECO:0007669"/>
    <property type="project" value="UniProtKB-UniRule"/>
</dbReference>
<evidence type="ECO:0000256" key="16">
    <source>
        <dbReference type="RuleBase" id="RU000506"/>
    </source>
</evidence>
<evidence type="ECO:0000256" key="12">
    <source>
        <dbReference type="NCBIfam" id="TIGR00209"/>
    </source>
</evidence>
<reference evidence="19 20" key="1">
    <citation type="submission" date="2017-03" db="EMBL/GenBank/DDBJ databases">
        <title>Foreign affairs: Plasmid Transfer between Roseobacters and Rhizobia.</title>
        <authorList>
            <person name="Bartling P."/>
            <person name="Bunk B."/>
            <person name="Overmann J."/>
            <person name="Brinkmann H."/>
            <person name="Petersen J."/>
        </authorList>
    </citation>
    <scope>NUCLEOTIDE SEQUENCE [LARGE SCALE GENOMIC DNA]</scope>
    <source>
        <strain evidence="19 20">MACL11</strain>
    </source>
</reference>
<feature type="binding site" evidence="14">
    <location>
        <position position="53"/>
    </location>
    <ligand>
        <name>Zn(2+)</name>
        <dbReference type="ChEBI" id="CHEBI:29105"/>
    </ligand>
</feature>
<dbReference type="GO" id="GO:0005737">
    <property type="term" value="C:cytoplasm"/>
    <property type="evidence" value="ECO:0007669"/>
    <property type="project" value="TreeGrafter"/>
</dbReference>
<evidence type="ECO:0000256" key="11">
    <source>
        <dbReference type="ARBA" id="ARBA00023277"/>
    </source>
</evidence>
<evidence type="ECO:0000259" key="18">
    <source>
        <dbReference type="Pfam" id="PF02744"/>
    </source>
</evidence>
<keyword evidence="7 16" id="KW-0548">Nucleotidyltransferase</keyword>
<dbReference type="Gene3D" id="3.30.428.10">
    <property type="entry name" value="HIT-like"/>
    <property type="match status" value="2"/>
</dbReference>
<feature type="binding site" evidence="14">
    <location>
        <position position="163"/>
    </location>
    <ligand>
        <name>Zn(2+)</name>
        <dbReference type="ChEBI" id="CHEBI:29105"/>
    </ligand>
</feature>
<dbReference type="KEGG" id="mmed:Mame_04268"/>
<dbReference type="CDD" id="cd00608">
    <property type="entry name" value="GalT"/>
    <property type="match status" value="1"/>
</dbReference>
<proteinExistence type="inferred from homology"/>
<evidence type="ECO:0000259" key="17">
    <source>
        <dbReference type="Pfam" id="PF01087"/>
    </source>
</evidence>
<keyword evidence="10 16" id="KW-0299">Galactose metabolism</keyword>
<feature type="domain" description="Galactose-1-phosphate uridyl transferase C-terminal" evidence="18">
    <location>
        <begin position="182"/>
        <end position="343"/>
    </location>
</feature>
<evidence type="ECO:0000256" key="4">
    <source>
        <dbReference type="ARBA" id="ARBA00012384"/>
    </source>
</evidence>
<keyword evidence="6 16" id="KW-0808">Transferase</keyword>
<dbReference type="PIRSF" id="PIRSF000808">
    <property type="entry name" value="GalT"/>
    <property type="match status" value="1"/>
</dbReference>
<dbReference type="PROSITE" id="PS00117">
    <property type="entry name" value="GAL_P_UDP_TRANSF_I"/>
    <property type="match status" value="1"/>
</dbReference>
<dbReference type="NCBIfam" id="NF008724">
    <property type="entry name" value="PRK11720.1"/>
    <property type="match status" value="1"/>
</dbReference>
<dbReference type="Proteomes" id="UP000191135">
    <property type="component" value="Chromosome"/>
</dbReference>
<dbReference type="InterPro" id="IPR001937">
    <property type="entry name" value="GalP_UDPtransf1"/>
</dbReference>
<comment type="cofactor">
    <cofactor evidence="14">
        <name>Zn(2+)</name>
        <dbReference type="ChEBI" id="CHEBI:29105"/>
    </cofactor>
    <text evidence="14">Binds 1 zinc ion per subunit.</text>
</comment>
<comment type="pathway">
    <text evidence="2 16">Carbohydrate metabolism; galactose metabolism.</text>
</comment>
<feature type="domain" description="Galactose-1-phosphate uridyl transferase N-terminal" evidence="17">
    <location>
        <begin position="4"/>
        <end position="175"/>
    </location>
</feature>
<dbReference type="FunFam" id="3.30.428.10:FF:000002">
    <property type="entry name" value="Galactose-1-phosphate uridylyltransferase"/>
    <property type="match status" value="1"/>
</dbReference>
<evidence type="ECO:0000256" key="13">
    <source>
        <dbReference type="PIRSR" id="PIRSR000808-1"/>
    </source>
</evidence>
<dbReference type="STRING" id="1122214.Mame_04268"/>
<evidence type="ECO:0000256" key="10">
    <source>
        <dbReference type="ARBA" id="ARBA00023144"/>
    </source>
</evidence>
<organism evidence="19 20">
    <name type="scientific">Martelella mediterranea DSM 17316</name>
    <dbReference type="NCBI Taxonomy" id="1122214"/>
    <lineage>
        <taxon>Bacteria</taxon>
        <taxon>Pseudomonadati</taxon>
        <taxon>Pseudomonadota</taxon>
        <taxon>Alphaproteobacteria</taxon>
        <taxon>Hyphomicrobiales</taxon>
        <taxon>Aurantimonadaceae</taxon>
        <taxon>Martelella</taxon>
    </lineage>
</organism>
<evidence type="ECO:0000256" key="6">
    <source>
        <dbReference type="ARBA" id="ARBA00022679"/>
    </source>
</evidence>
<feature type="binding site" evidence="15">
    <location>
        <position position="297"/>
    </location>
    <ligand>
        <name>Fe cation</name>
        <dbReference type="ChEBI" id="CHEBI:24875"/>
    </ligand>
</feature>
<evidence type="ECO:0000256" key="1">
    <source>
        <dbReference type="ARBA" id="ARBA00001107"/>
    </source>
</evidence>
<dbReference type="InterPro" id="IPR019779">
    <property type="entry name" value="GalP_UDPtransf1_His-AS"/>
</dbReference>
<feature type="binding site" evidence="15">
    <location>
        <position position="295"/>
    </location>
    <ligand>
        <name>Fe cation</name>
        <dbReference type="ChEBI" id="CHEBI:24875"/>
    </ligand>
</feature>
<feature type="active site" description="Tele-UMP-histidine intermediate" evidence="13">
    <location>
        <position position="165"/>
    </location>
</feature>
<keyword evidence="11 16" id="KW-0119">Carbohydrate metabolism</keyword>
<dbReference type="eggNOG" id="COG1085">
    <property type="taxonomic scope" value="Bacteria"/>
</dbReference>
<name>A0A1U9Z797_9HYPH</name>
<dbReference type="InterPro" id="IPR005850">
    <property type="entry name" value="GalP_Utransf_C"/>
</dbReference>
<evidence type="ECO:0000256" key="15">
    <source>
        <dbReference type="PIRSR" id="PIRSR000808-4"/>
    </source>
</evidence>
<evidence type="ECO:0000313" key="19">
    <source>
        <dbReference type="EMBL" id="AQZ53561.1"/>
    </source>
</evidence>
<gene>
    <name evidence="19" type="primary">galT</name>
    <name evidence="19" type="ORF">Mame_04268</name>
</gene>
<dbReference type="PANTHER" id="PTHR11943">
    <property type="entry name" value="GALACTOSE-1-PHOSPHATE URIDYLYLTRANSFERASE"/>
    <property type="match status" value="1"/>
</dbReference>
<dbReference type="GO" id="GO:0033499">
    <property type="term" value="P:galactose catabolic process via UDP-galactose, Leloir pathway"/>
    <property type="evidence" value="ECO:0007669"/>
    <property type="project" value="TreeGrafter"/>
</dbReference>
<dbReference type="Pfam" id="PF01087">
    <property type="entry name" value="GalP_UDP_transf"/>
    <property type="match status" value="1"/>
</dbReference>
<feature type="binding site" evidence="15">
    <location>
        <position position="280"/>
    </location>
    <ligand>
        <name>Fe cation</name>
        <dbReference type="ChEBI" id="CHEBI:24875"/>
    </ligand>
</feature>
<dbReference type="Pfam" id="PF02744">
    <property type="entry name" value="GalP_UDP_tr_C"/>
    <property type="match status" value="1"/>
</dbReference>
<dbReference type="OrthoDB" id="9769064at2"/>
<comment type="cofactor">
    <cofactor evidence="15">
        <name>Fe cation</name>
        <dbReference type="ChEBI" id="CHEBI:24875"/>
    </cofactor>
    <text evidence="15">Binds 1 Fe cation per subunit.</text>
</comment>
<evidence type="ECO:0000256" key="2">
    <source>
        <dbReference type="ARBA" id="ARBA00004947"/>
    </source>
</evidence>
<evidence type="ECO:0000256" key="7">
    <source>
        <dbReference type="ARBA" id="ARBA00022695"/>
    </source>
</evidence>
<dbReference type="GO" id="GO:0008270">
    <property type="term" value="F:zinc ion binding"/>
    <property type="evidence" value="ECO:0007669"/>
    <property type="project" value="InterPro"/>
</dbReference>
<protein>
    <recommendedName>
        <fullName evidence="5 12">Galactose-1-phosphate uridylyltransferase</fullName>
        <ecNumber evidence="4 12">2.7.7.12</ecNumber>
    </recommendedName>
</protein>
<dbReference type="AlphaFoldDB" id="A0A1U9Z797"/>